<dbReference type="PANTHER" id="PTHR39332">
    <property type="entry name" value="BLL4707 PROTEIN"/>
    <property type="match status" value="1"/>
</dbReference>
<comment type="caution">
    <text evidence="1">The sequence shown here is derived from an EMBL/GenBank/DDBJ whole genome shotgun (WGS) entry which is preliminary data.</text>
</comment>
<organism evidence="1 2">
    <name type="scientific">Benzoatithermus flavus</name>
    <dbReference type="NCBI Taxonomy" id="3108223"/>
    <lineage>
        <taxon>Bacteria</taxon>
        <taxon>Pseudomonadati</taxon>
        <taxon>Pseudomonadota</taxon>
        <taxon>Alphaproteobacteria</taxon>
        <taxon>Geminicoccales</taxon>
        <taxon>Geminicoccaceae</taxon>
        <taxon>Benzoatithermus</taxon>
    </lineage>
</organism>
<protein>
    <submittedName>
        <fullName evidence="1">SRPBCC family protein</fullName>
    </submittedName>
</protein>
<dbReference type="PANTHER" id="PTHR39332:SF7">
    <property type="entry name" value="SRPBCC FAMILY PROTEIN"/>
    <property type="match status" value="1"/>
</dbReference>
<keyword evidence="2" id="KW-1185">Reference proteome</keyword>
<reference evidence="1 2" key="1">
    <citation type="submission" date="2024-01" db="EMBL/GenBank/DDBJ databases">
        <title>Multi-omics insights into the function and evolution of sodium benzoate biodegradation pathways in Benzoatithermus flavus gen. nov., sp. nov. from hot spring.</title>
        <authorList>
            <person name="Hu C.-J."/>
            <person name="Li W.-J."/>
        </authorList>
    </citation>
    <scope>NUCLEOTIDE SEQUENCE [LARGE SCALE GENOMIC DNA]</scope>
    <source>
        <strain evidence="1 2">SYSU G07066</strain>
    </source>
</reference>
<dbReference type="InterPro" id="IPR023393">
    <property type="entry name" value="START-like_dom_sf"/>
</dbReference>
<gene>
    <name evidence="1" type="ORF">U1T56_11090</name>
</gene>
<dbReference type="Proteomes" id="UP001375743">
    <property type="component" value="Unassembled WGS sequence"/>
</dbReference>
<evidence type="ECO:0000313" key="2">
    <source>
        <dbReference type="Proteomes" id="UP001375743"/>
    </source>
</evidence>
<accession>A0ABU8XTH2</accession>
<sequence length="145" mass="15977">MAKAYASTVVDASADAVWALIRDFNGLATWHPAVTDSVIEDGKAGDQVGAVRSFHLQDGAHLRERLLSFSDVERSYSYNFEKTPFAVRNYHATLKVSPVTDSGKAFVEWWTTFDCEPEKIEAWVETFAGAVFKSGLDALKAHFGG</sequence>
<evidence type="ECO:0000313" key="1">
    <source>
        <dbReference type="EMBL" id="MEK0083700.1"/>
    </source>
</evidence>
<dbReference type="SUPFAM" id="SSF55961">
    <property type="entry name" value="Bet v1-like"/>
    <property type="match status" value="1"/>
</dbReference>
<dbReference type="CDD" id="cd07821">
    <property type="entry name" value="PYR_PYL_RCAR_like"/>
    <property type="match status" value="1"/>
</dbReference>
<dbReference type="InterPro" id="IPR019587">
    <property type="entry name" value="Polyketide_cyclase/dehydratase"/>
</dbReference>
<name>A0ABU8XTH2_9PROT</name>
<dbReference type="EMBL" id="JBBLZC010000009">
    <property type="protein sequence ID" value="MEK0083700.1"/>
    <property type="molecule type" value="Genomic_DNA"/>
</dbReference>
<proteinExistence type="predicted"/>
<dbReference type="RefSeq" id="WP_418159544.1">
    <property type="nucleotide sequence ID" value="NZ_JBBLZC010000009.1"/>
</dbReference>
<dbReference type="Pfam" id="PF10604">
    <property type="entry name" value="Polyketide_cyc2"/>
    <property type="match status" value="1"/>
</dbReference>
<dbReference type="Gene3D" id="3.30.530.20">
    <property type="match status" value="1"/>
</dbReference>